<dbReference type="SUPFAM" id="SSF54637">
    <property type="entry name" value="Thioesterase/thiol ester dehydrase-isomerase"/>
    <property type="match status" value="1"/>
</dbReference>
<name>A0A653DGD6_CALMS</name>
<dbReference type="NCBIfam" id="TIGR00369">
    <property type="entry name" value="unchar_dom_1"/>
    <property type="match status" value="1"/>
</dbReference>
<evidence type="ECO:0000259" key="3">
    <source>
        <dbReference type="Pfam" id="PF03061"/>
    </source>
</evidence>
<dbReference type="InterPro" id="IPR039298">
    <property type="entry name" value="ACOT13"/>
</dbReference>
<dbReference type="Gene3D" id="3.10.129.10">
    <property type="entry name" value="Hotdog Thioesterase"/>
    <property type="match status" value="1"/>
</dbReference>
<dbReference type="PANTHER" id="PTHR21660">
    <property type="entry name" value="THIOESTERASE SUPERFAMILY MEMBER-RELATED"/>
    <property type="match status" value="1"/>
</dbReference>
<accession>A0A653DGD6</accession>
<evidence type="ECO:0000313" key="5">
    <source>
        <dbReference type="Proteomes" id="UP000410492"/>
    </source>
</evidence>
<dbReference type="InterPro" id="IPR003736">
    <property type="entry name" value="PAAI_dom"/>
</dbReference>
<keyword evidence="5" id="KW-1185">Reference proteome</keyword>
<evidence type="ECO:0000313" key="4">
    <source>
        <dbReference type="EMBL" id="VEN58417.1"/>
    </source>
</evidence>
<evidence type="ECO:0000256" key="2">
    <source>
        <dbReference type="ARBA" id="ARBA00022801"/>
    </source>
</evidence>
<comment type="similarity">
    <text evidence="1">Belongs to the thioesterase PaaI family.</text>
</comment>
<dbReference type="FunFam" id="3.10.129.10:FF:000033">
    <property type="entry name" value="acyl-coenzyme A thioesterase 13"/>
    <property type="match status" value="1"/>
</dbReference>
<keyword evidence="2" id="KW-0378">Hydrolase</keyword>
<protein>
    <recommendedName>
        <fullName evidence="3">Thioesterase domain-containing protein</fullName>
    </recommendedName>
</protein>
<dbReference type="EMBL" id="CAACVG010011599">
    <property type="protein sequence ID" value="VEN58417.1"/>
    <property type="molecule type" value="Genomic_DNA"/>
</dbReference>
<organism evidence="4 5">
    <name type="scientific">Callosobruchus maculatus</name>
    <name type="common">Southern cowpea weevil</name>
    <name type="synonym">Pulse bruchid</name>
    <dbReference type="NCBI Taxonomy" id="64391"/>
    <lineage>
        <taxon>Eukaryota</taxon>
        <taxon>Metazoa</taxon>
        <taxon>Ecdysozoa</taxon>
        <taxon>Arthropoda</taxon>
        <taxon>Hexapoda</taxon>
        <taxon>Insecta</taxon>
        <taxon>Pterygota</taxon>
        <taxon>Neoptera</taxon>
        <taxon>Endopterygota</taxon>
        <taxon>Coleoptera</taxon>
        <taxon>Polyphaga</taxon>
        <taxon>Cucujiformia</taxon>
        <taxon>Chrysomeloidea</taxon>
        <taxon>Chrysomelidae</taxon>
        <taxon>Bruchinae</taxon>
        <taxon>Bruchini</taxon>
        <taxon>Callosobruchus</taxon>
    </lineage>
</organism>
<dbReference type="PANTHER" id="PTHR21660:SF1">
    <property type="entry name" value="ACYL-COENZYME A THIOESTERASE 13"/>
    <property type="match status" value="1"/>
</dbReference>
<dbReference type="InterPro" id="IPR029069">
    <property type="entry name" value="HotDog_dom_sf"/>
</dbReference>
<dbReference type="OrthoDB" id="46529at2759"/>
<dbReference type="InterPro" id="IPR006683">
    <property type="entry name" value="Thioestr_dom"/>
</dbReference>
<sequence length="148" mass="16380">MTLTINRIMNMMKNSHRFDRVLKDVVLTVLKDGQCVADLKVAEEHTNPMGGLHGGCSTILVDNISTFAFMSHEKGGIATVSLDIHMTFMKGAVVGDTIEVDARTKRIGKSLAFLEADIRNKDTGDLLVRGTHTKYILAKRSGVDWIYE</sequence>
<gene>
    <name evidence="4" type="ORF">CALMAC_LOCUS16790</name>
</gene>
<dbReference type="GO" id="GO:0047617">
    <property type="term" value="F:fatty acyl-CoA hydrolase activity"/>
    <property type="evidence" value="ECO:0007669"/>
    <property type="project" value="InterPro"/>
</dbReference>
<feature type="domain" description="Thioesterase" evidence="3">
    <location>
        <begin position="49"/>
        <end position="124"/>
    </location>
</feature>
<dbReference type="Proteomes" id="UP000410492">
    <property type="component" value="Unassembled WGS sequence"/>
</dbReference>
<dbReference type="Pfam" id="PF03061">
    <property type="entry name" value="4HBT"/>
    <property type="match status" value="1"/>
</dbReference>
<evidence type="ECO:0000256" key="1">
    <source>
        <dbReference type="ARBA" id="ARBA00008324"/>
    </source>
</evidence>
<dbReference type="AlphaFoldDB" id="A0A653DGD6"/>
<dbReference type="CDD" id="cd03443">
    <property type="entry name" value="PaaI_thioesterase"/>
    <property type="match status" value="1"/>
</dbReference>
<reference evidence="4 5" key="1">
    <citation type="submission" date="2019-01" db="EMBL/GenBank/DDBJ databases">
        <authorList>
            <person name="Sayadi A."/>
        </authorList>
    </citation>
    <scope>NUCLEOTIDE SEQUENCE [LARGE SCALE GENOMIC DNA]</scope>
</reference>
<proteinExistence type="inferred from homology"/>